<dbReference type="EMBL" id="POUA01000028">
    <property type="protein sequence ID" value="PZG53147.1"/>
    <property type="molecule type" value="Genomic_DNA"/>
</dbReference>
<organism evidence="1 2">
    <name type="scientific">Spongiactinospora gelatinilytica</name>
    <dbReference type="NCBI Taxonomy" id="2666298"/>
    <lineage>
        <taxon>Bacteria</taxon>
        <taxon>Bacillati</taxon>
        <taxon>Actinomycetota</taxon>
        <taxon>Actinomycetes</taxon>
        <taxon>Streptosporangiales</taxon>
        <taxon>Streptosporangiaceae</taxon>
        <taxon>Spongiactinospora</taxon>
    </lineage>
</organism>
<accession>A0A2W2I4S1</accession>
<protein>
    <submittedName>
        <fullName evidence="1">Uncharacterized protein</fullName>
    </submittedName>
</protein>
<dbReference type="RefSeq" id="WP_111166110.1">
    <property type="nucleotide sequence ID" value="NZ_POUA01000028.1"/>
</dbReference>
<evidence type="ECO:0000313" key="1">
    <source>
        <dbReference type="EMBL" id="PZG53147.1"/>
    </source>
</evidence>
<comment type="caution">
    <text evidence="1">The sequence shown here is derived from an EMBL/GenBank/DDBJ whole genome shotgun (WGS) entry which is preliminary data.</text>
</comment>
<dbReference type="AlphaFoldDB" id="A0A2W2I4S1"/>
<evidence type="ECO:0000313" key="2">
    <source>
        <dbReference type="Proteomes" id="UP000248544"/>
    </source>
</evidence>
<dbReference type="Proteomes" id="UP000248544">
    <property type="component" value="Unassembled WGS sequence"/>
</dbReference>
<sequence>MTRSVRVDLVASVRGDLRRLGVDAKSTLAMAALDIAVRLGVDGVRPTAAAMLHKELRATLEALERVAAGQPAEDAIDELRTRRANRA</sequence>
<proteinExistence type="predicted"/>
<name>A0A2W2I4S1_9ACTN</name>
<reference evidence="1 2" key="1">
    <citation type="submission" date="2018-01" db="EMBL/GenBank/DDBJ databases">
        <title>Draft genome sequence of Sphaerisporangium sp. 7K107.</title>
        <authorList>
            <person name="Sahin N."/>
            <person name="Saygin H."/>
            <person name="Ay H."/>
        </authorList>
    </citation>
    <scope>NUCLEOTIDE SEQUENCE [LARGE SCALE GENOMIC DNA]</scope>
    <source>
        <strain evidence="1 2">7K107</strain>
    </source>
</reference>
<gene>
    <name evidence="1" type="ORF">C1I98_06205</name>
</gene>
<keyword evidence="2" id="KW-1185">Reference proteome</keyword>